<reference evidence="1" key="1">
    <citation type="submission" date="2023-04" db="EMBL/GenBank/DDBJ databases">
        <title>Draft Genome sequencing of Naganishia species isolated from polar environments using Oxford Nanopore Technology.</title>
        <authorList>
            <person name="Leo P."/>
            <person name="Venkateswaran K."/>
        </authorList>
    </citation>
    <scope>NUCLEOTIDE SEQUENCE</scope>
    <source>
        <strain evidence="1">MNA-CCFEE 5261</strain>
    </source>
</reference>
<protein>
    <submittedName>
        <fullName evidence="1">Uncharacterized protein</fullName>
    </submittedName>
</protein>
<dbReference type="EMBL" id="JASBWR010000096">
    <property type="protein sequence ID" value="KAJ9096118.1"/>
    <property type="molecule type" value="Genomic_DNA"/>
</dbReference>
<sequence length="164" mass="19045">IAFKREFKFNDVIRLWDVLFTDYYSNEFVIFIALAILHSHREVIIRYLVEFDEVLKYANDLSETIDLESTLAQAEVLFLSFRSLVEEVDRNEIIRVGMINAAIAEEERREEEAAVADATGSSGLRRRRGSHSSTKSGKSVREEEKRELVPDELRELLISFKDRS</sequence>
<feature type="non-terminal residue" evidence="1">
    <location>
        <position position="1"/>
    </location>
</feature>
<organism evidence="1 2">
    <name type="scientific">Naganishia cerealis</name>
    <dbReference type="NCBI Taxonomy" id="610337"/>
    <lineage>
        <taxon>Eukaryota</taxon>
        <taxon>Fungi</taxon>
        <taxon>Dikarya</taxon>
        <taxon>Basidiomycota</taxon>
        <taxon>Agaricomycotina</taxon>
        <taxon>Tremellomycetes</taxon>
        <taxon>Filobasidiales</taxon>
        <taxon>Filobasidiaceae</taxon>
        <taxon>Naganishia</taxon>
    </lineage>
</organism>
<proteinExistence type="predicted"/>
<accession>A0ACC2VAG5</accession>
<name>A0ACC2VAG5_9TREE</name>
<comment type="caution">
    <text evidence="1">The sequence shown here is derived from an EMBL/GenBank/DDBJ whole genome shotgun (WGS) entry which is preliminary data.</text>
</comment>
<gene>
    <name evidence="1" type="ORF">QFC19_007344</name>
</gene>
<evidence type="ECO:0000313" key="2">
    <source>
        <dbReference type="Proteomes" id="UP001241377"/>
    </source>
</evidence>
<dbReference type="Proteomes" id="UP001241377">
    <property type="component" value="Unassembled WGS sequence"/>
</dbReference>
<keyword evidence="2" id="KW-1185">Reference proteome</keyword>
<evidence type="ECO:0000313" key="1">
    <source>
        <dbReference type="EMBL" id="KAJ9096118.1"/>
    </source>
</evidence>